<dbReference type="InterPro" id="IPR035901">
    <property type="entry name" value="GIY-YIG_endonuc_sf"/>
</dbReference>
<evidence type="ECO:0000313" key="3">
    <source>
        <dbReference type="RefSeq" id="XP_035664438.1"/>
    </source>
</evidence>
<feature type="region of interest" description="Disordered" evidence="1">
    <location>
        <begin position="139"/>
        <end position="170"/>
    </location>
</feature>
<dbReference type="AlphaFoldDB" id="A0A9J7KL21"/>
<dbReference type="OMA" id="YRINCVD"/>
<gene>
    <name evidence="3" type="primary">LOC118407958</name>
</gene>
<protein>
    <submittedName>
        <fullName evidence="3">Uncharacterized protein LOC118407958</fullName>
    </submittedName>
</protein>
<feature type="compositionally biased region" description="Basic residues" evidence="1">
    <location>
        <begin position="37"/>
        <end position="51"/>
    </location>
</feature>
<dbReference type="RefSeq" id="XP_035664438.1">
    <property type="nucleotide sequence ID" value="XM_035808545.1"/>
</dbReference>
<dbReference type="PANTHER" id="PTHR21301:SF11">
    <property type="entry name" value="GIY-YIG DOMAIN-CONTAINING PROTEIN"/>
    <property type="match status" value="1"/>
</dbReference>
<dbReference type="OrthoDB" id="6782675at2759"/>
<feature type="region of interest" description="Disordered" evidence="1">
    <location>
        <begin position="37"/>
        <end position="57"/>
    </location>
</feature>
<organism evidence="2 3">
    <name type="scientific">Branchiostoma floridae</name>
    <name type="common">Florida lancelet</name>
    <name type="synonym">Amphioxus</name>
    <dbReference type="NCBI Taxonomy" id="7739"/>
    <lineage>
        <taxon>Eukaryota</taxon>
        <taxon>Metazoa</taxon>
        <taxon>Chordata</taxon>
        <taxon>Cephalochordata</taxon>
        <taxon>Leptocardii</taxon>
        <taxon>Amphioxiformes</taxon>
        <taxon>Branchiostomatidae</taxon>
        <taxon>Branchiostoma</taxon>
    </lineage>
</organism>
<proteinExistence type="predicted"/>
<feature type="compositionally biased region" description="Basic and acidic residues" evidence="1">
    <location>
        <begin position="158"/>
        <end position="170"/>
    </location>
</feature>
<sequence>MDRSKTVVTEETDRQQEVEHIKQALSLCGYPDWTFKRVQHQSNKPKPKKEKKKEEQKSKGMIIIPYVKGITETLERIFRKHAIATAVKPKTTLRNLLVHPKDRLEDSSKTDCVYKIPCKSCDKVYIGETGRTFNTRLEEHKKEAQNSKGSAYTRSQKKAAEQTENKSAVTDHIHRNNCVIDWEGTDVHRNK</sequence>
<keyword evidence="2" id="KW-1185">Reference proteome</keyword>
<evidence type="ECO:0000256" key="1">
    <source>
        <dbReference type="SAM" id="MobiDB-lite"/>
    </source>
</evidence>
<dbReference type="GeneID" id="118407958"/>
<dbReference type="PANTHER" id="PTHR21301">
    <property type="entry name" value="REVERSE TRANSCRIPTASE"/>
    <property type="match status" value="1"/>
</dbReference>
<accession>A0A9J7KL21</accession>
<dbReference type="Gene3D" id="3.40.1440.10">
    <property type="entry name" value="GIY-YIG endonuclease"/>
    <property type="match status" value="1"/>
</dbReference>
<reference evidence="3" key="1">
    <citation type="submission" date="2025-08" db="UniProtKB">
        <authorList>
            <consortium name="RefSeq"/>
        </authorList>
    </citation>
    <scope>IDENTIFICATION</scope>
    <source>
        <strain evidence="3">S238N-H82</strain>
        <tissue evidence="3">Testes</tissue>
    </source>
</reference>
<name>A0A9J7KL21_BRAFL</name>
<dbReference type="Proteomes" id="UP000001554">
    <property type="component" value="Unplaced"/>
</dbReference>
<dbReference type="KEGG" id="bfo:118407958"/>
<evidence type="ECO:0000313" key="2">
    <source>
        <dbReference type="Proteomes" id="UP000001554"/>
    </source>
</evidence>